<evidence type="ECO:0000256" key="1">
    <source>
        <dbReference type="ARBA" id="ARBA00022737"/>
    </source>
</evidence>
<dbReference type="InterPro" id="IPR031778">
    <property type="entry name" value="Sortilin_N"/>
</dbReference>
<dbReference type="SUPFAM" id="SSF110296">
    <property type="entry name" value="Oligoxyloglucan reducing end-specific cellobiohydrolase"/>
    <property type="match status" value="1"/>
</dbReference>
<proteinExistence type="predicted"/>
<reference evidence="3 4" key="1">
    <citation type="submission" date="2019-06" db="EMBL/GenBank/DDBJ databases">
        <title>Genomic Encyclopedia of Type Strains, Phase IV (KMG-V): Genome sequencing to study the core and pangenomes of soil and plant-associated prokaryotes.</title>
        <authorList>
            <person name="Whitman W."/>
        </authorList>
    </citation>
    <scope>NUCLEOTIDE SEQUENCE [LARGE SCALE GENOMIC DNA]</scope>
    <source>
        <strain evidence="3 4">BR 11622</strain>
    </source>
</reference>
<name>A0A560HEP9_9PROT</name>
<dbReference type="InterPro" id="IPR052025">
    <property type="entry name" value="Xyloglucanase_GH74"/>
</dbReference>
<comment type="caution">
    <text evidence="3">The sequence shown here is derived from an EMBL/GenBank/DDBJ whole genome shotgun (WGS) entry which is preliminary data.</text>
</comment>
<organism evidence="3 4">
    <name type="scientific">Nitrospirillum amazonense</name>
    <dbReference type="NCBI Taxonomy" id="28077"/>
    <lineage>
        <taxon>Bacteria</taxon>
        <taxon>Pseudomonadati</taxon>
        <taxon>Pseudomonadota</taxon>
        <taxon>Alphaproteobacteria</taxon>
        <taxon>Rhodospirillales</taxon>
        <taxon>Azospirillaceae</taxon>
        <taxon>Nitrospirillum</taxon>
    </lineage>
</organism>
<evidence type="ECO:0000313" key="3">
    <source>
        <dbReference type="EMBL" id="TWB43964.1"/>
    </source>
</evidence>
<dbReference type="InterPro" id="IPR002860">
    <property type="entry name" value="BNR_rpt"/>
</dbReference>
<dbReference type="Pfam" id="PF02012">
    <property type="entry name" value="BNR"/>
    <property type="match status" value="1"/>
</dbReference>
<protein>
    <submittedName>
        <fullName evidence="3">BNR/Asp-box repeat protein</fullName>
    </submittedName>
</protein>
<dbReference type="PANTHER" id="PTHR43739:SF5">
    <property type="entry name" value="EXO-ALPHA-SIALIDASE"/>
    <property type="match status" value="1"/>
</dbReference>
<gene>
    <name evidence="3" type="ORF">FBZ90_104352</name>
</gene>
<keyword evidence="1" id="KW-0677">Repeat</keyword>
<dbReference type="PANTHER" id="PTHR43739">
    <property type="entry name" value="XYLOGLUCANASE (EUROFUNG)"/>
    <property type="match status" value="1"/>
</dbReference>
<accession>A0A560HEP9</accession>
<dbReference type="InterPro" id="IPR015943">
    <property type="entry name" value="WD40/YVTN_repeat-like_dom_sf"/>
</dbReference>
<feature type="domain" description="Sortilin N-terminal" evidence="2">
    <location>
        <begin position="158"/>
        <end position="289"/>
    </location>
</feature>
<dbReference type="AlphaFoldDB" id="A0A560HEP9"/>
<sequence length="342" mass="37913">MNKTLIVSTDGQAVLRSHDNGATWRRLTINQELEYDDCVRCLLADPRHPEALFAGTEKGLFYSGDCGANWTRIDSVLNDFTIWKLAVHPDHPDIMYAGTGSPSLAILFRSRDGGKTWSRTGLEMPPKCAGVSRPRMLALAVDPDDPLGVWAGVEEGGLYRSRDGGDSWQRVDTDWAPSRGNSDLHDIVVFPGAPKTILALVVNGIYKSTDDGVTWNRLDAKETWGLYYTRVLRRRPRNGELILGIGDGTPGSTGVILRSEDRGGTWKEMPLPNQPNSCFWAVGTNSADPDFILAGTKFGHLYRSEDGGLTWRKEWREFSEITDIVWLPAVPGKEADDHAHHP</sequence>
<keyword evidence="4" id="KW-1185">Reference proteome</keyword>
<dbReference type="Proteomes" id="UP000315751">
    <property type="component" value="Unassembled WGS sequence"/>
</dbReference>
<dbReference type="CDD" id="cd15482">
    <property type="entry name" value="Sialidase_non-viral"/>
    <property type="match status" value="1"/>
</dbReference>
<dbReference type="EMBL" id="VITR01000004">
    <property type="protein sequence ID" value="TWB43964.1"/>
    <property type="molecule type" value="Genomic_DNA"/>
</dbReference>
<evidence type="ECO:0000313" key="4">
    <source>
        <dbReference type="Proteomes" id="UP000315751"/>
    </source>
</evidence>
<dbReference type="RefSeq" id="WP_186455684.1">
    <property type="nucleotide sequence ID" value="NZ_VITR01000004.1"/>
</dbReference>
<dbReference type="Pfam" id="PF15902">
    <property type="entry name" value="Sortilin-Vps10"/>
    <property type="match status" value="1"/>
</dbReference>
<dbReference type="Gene3D" id="2.130.10.10">
    <property type="entry name" value="YVTN repeat-like/Quinoprotein amine dehydrogenase"/>
    <property type="match status" value="3"/>
</dbReference>
<dbReference type="GO" id="GO:0010411">
    <property type="term" value="P:xyloglucan metabolic process"/>
    <property type="evidence" value="ECO:0007669"/>
    <property type="project" value="TreeGrafter"/>
</dbReference>
<evidence type="ECO:0000259" key="2">
    <source>
        <dbReference type="Pfam" id="PF15902"/>
    </source>
</evidence>